<dbReference type="SUPFAM" id="SSF53067">
    <property type="entry name" value="Actin-like ATPase domain"/>
    <property type="match status" value="2"/>
</dbReference>
<dbReference type="PANTHER" id="PTHR43190:SF3">
    <property type="entry name" value="N-ACETYL-D-GLUCOSAMINE KINASE"/>
    <property type="match status" value="1"/>
</dbReference>
<dbReference type="InterPro" id="IPR043129">
    <property type="entry name" value="ATPase_NBD"/>
</dbReference>
<dbReference type="CDD" id="cd24007">
    <property type="entry name" value="ASKHA_NBD_eukNAGK-like"/>
    <property type="match status" value="1"/>
</dbReference>
<evidence type="ECO:0000313" key="2">
    <source>
        <dbReference type="EMBL" id="KLU64215.1"/>
    </source>
</evidence>
<keyword evidence="2" id="KW-0418">Kinase</keyword>
<feature type="domain" description="ATPase BadF/BadG/BcrA/BcrD type" evidence="1">
    <location>
        <begin position="5"/>
        <end position="302"/>
    </location>
</feature>
<dbReference type="Proteomes" id="UP000036356">
    <property type="component" value="Unassembled WGS sequence"/>
</dbReference>
<reference evidence="2 3" key="1">
    <citation type="submission" date="2015-06" db="EMBL/GenBank/DDBJ databases">
        <title>Draft genome of the moderately acidophilic sulfate reducer Candidatus Desulfosporosinus acididurans strain M1.</title>
        <authorList>
            <person name="Poehlein A."/>
            <person name="Petzsch P."/>
            <person name="Johnson B.D."/>
            <person name="Schloemann M."/>
            <person name="Daniel R."/>
            <person name="Muehling M."/>
        </authorList>
    </citation>
    <scope>NUCLEOTIDE SEQUENCE [LARGE SCALE GENOMIC DNA]</scope>
    <source>
        <strain evidence="2 3">M1</strain>
    </source>
</reference>
<dbReference type="STRING" id="476652.DEAC_c38480"/>
<sequence length="313" mass="33574">MGIRIGVDGGGSKTEVVALDSTGKILCSQLNPSSNYHVVGRTQAVNNIVNGIRDALKEGSLEGIGISLAGIDTAEDWNIMANGLRDELLKLEEVRGLSFRDIPIVMENDAFGALMSVRGRFFGNVLAVGTGTVALGVNDEGKVFRIGGWGHLIGDQGSGYDIGRKALAAMVASCDGYGPKSILESIVSNHLQLKQVREIVDWLNQAERTNKDIAALVPIVVEAARNQDAVAEAIFAQAGRDLGLVTRALLRKTQGIDLGLVGGITHIWEFIEPTFLLTIYEEFSNLQLLQPSYQPSVGAALLSEISQVRHIEI</sequence>
<keyword evidence="2" id="KW-0808">Transferase</keyword>
<accession>A0A0J1FL57</accession>
<evidence type="ECO:0000259" key="1">
    <source>
        <dbReference type="Pfam" id="PF01869"/>
    </source>
</evidence>
<gene>
    <name evidence="2" type="primary">gspK</name>
    <name evidence="2" type="ORF">DEAC_c38480</name>
</gene>
<dbReference type="EMBL" id="LDZY01000016">
    <property type="protein sequence ID" value="KLU64215.1"/>
    <property type="molecule type" value="Genomic_DNA"/>
</dbReference>
<proteinExistence type="predicted"/>
<dbReference type="InterPro" id="IPR002731">
    <property type="entry name" value="ATPase_BadF"/>
</dbReference>
<evidence type="ECO:0000313" key="3">
    <source>
        <dbReference type="Proteomes" id="UP000036356"/>
    </source>
</evidence>
<dbReference type="AlphaFoldDB" id="A0A0J1FL57"/>
<comment type="caution">
    <text evidence="2">The sequence shown here is derived from an EMBL/GenBank/DDBJ whole genome shotgun (WGS) entry which is preliminary data.</text>
</comment>
<dbReference type="Pfam" id="PF01869">
    <property type="entry name" value="BcrAD_BadFG"/>
    <property type="match status" value="1"/>
</dbReference>
<dbReference type="GO" id="GO:0047931">
    <property type="term" value="F:glucosamine kinase activity"/>
    <property type="evidence" value="ECO:0007669"/>
    <property type="project" value="UniProtKB-EC"/>
</dbReference>
<name>A0A0J1FL57_9FIRM</name>
<dbReference type="EC" id="2.7.1.8" evidence="2"/>
<dbReference type="PATRIC" id="fig|476652.3.peg.4072"/>
<dbReference type="InterPro" id="IPR052519">
    <property type="entry name" value="Euk-type_GlcNAc_Kinase"/>
</dbReference>
<dbReference type="PANTHER" id="PTHR43190">
    <property type="entry name" value="N-ACETYL-D-GLUCOSAMINE KINASE"/>
    <property type="match status" value="1"/>
</dbReference>
<dbReference type="RefSeq" id="WP_047811625.1">
    <property type="nucleotide sequence ID" value="NZ_LDZY01000016.1"/>
</dbReference>
<keyword evidence="3" id="KW-1185">Reference proteome</keyword>
<protein>
    <submittedName>
        <fullName evidence="2">Glucosamine kinase GspK</fullName>
        <ecNumber evidence="2">2.7.1.8</ecNumber>
    </submittedName>
</protein>
<dbReference type="Gene3D" id="3.30.420.40">
    <property type="match status" value="2"/>
</dbReference>
<organism evidence="2 3">
    <name type="scientific">Desulfosporosinus acididurans</name>
    <dbReference type="NCBI Taxonomy" id="476652"/>
    <lineage>
        <taxon>Bacteria</taxon>
        <taxon>Bacillati</taxon>
        <taxon>Bacillota</taxon>
        <taxon>Clostridia</taxon>
        <taxon>Eubacteriales</taxon>
        <taxon>Desulfitobacteriaceae</taxon>
        <taxon>Desulfosporosinus</taxon>
    </lineage>
</organism>